<dbReference type="AlphaFoldDB" id="A0A1I3F4L9"/>
<dbReference type="STRING" id="442341.SAMN04487959_11611"/>
<reference evidence="3 4" key="1">
    <citation type="submission" date="2016-10" db="EMBL/GenBank/DDBJ databases">
        <authorList>
            <person name="de Groot N.N."/>
        </authorList>
    </citation>
    <scope>NUCLEOTIDE SEQUENCE [LARGE SCALE GENOMIC DNA]</scope>
    <source>
        <strain evidence="3 4">CGMCC 1.6848</strain>
    </source>
</reference>
<gene>
    <name evidence="3" type="ORF">SAMN04487959_11611</name>
</gene>
<evidence type="ECO:0000313" key="3">
    <source>
        <dbReference type="EMBL" id="SFI06158.1"/>
    </source>
</evidence>
<keyword evidence="4" id="KW-1185">Reference proteome</keyword>
<dbReference type="RefSeq" id="WP_177223455.1">
    <property type="nucleotide sequence ID" value="NZ_FOPY01000016.1"/>
</dbReference>
<feature type="compositionally biased region" description="Polar residues" evidence="1">
    <location>
        <begin position="273"/>
        <end position="282"/>
    </location>
</feature>
<dbReference type="Pfam" id="PF13503">
    <property type="entry name" value="DUF4123"/>
    <property type="match status" value="1"/>
</dbReference>
<name>A0A1I3F4L9_9GAMM</name>
<evidence type="ECO:0000259" key="2">
    <source>
        <dbReference type="Pfam" id="PF13503"/>
    </source>
</evidence>
<feature type="region of interest" description="Disordered" evidence="1">
    <location>
        <begin position="262"/>
        <end position="282"/>
    </location>
</feature>
<accession>A0A1I3F4L9</accession>
<sequence>MPDMNASHGLATYYLFDLAWYRDGLRHLFEVEPAPRYTLLYLHTGQASAAERGPVLVAPTTSEGHEWLQRRVEEGIVIELQSAAELDVIETHLRSLTHTLRDNGAVVLFRYADPRLYAGIHASLSDSDYNRLLGPLVAMSGRALGQPWALSQPSEAAMPYTPSDTPFRLTRYHERCLKAWRGQALLQPIAERHGLPLTRLAEWYQQMPAMGFITEHARVQGCERLARCQFDSTICPTLCQEIKSIPGDWRTKLSHLEARFAERGMGERRSGRQPASSQETCL</sequence>
<dbReference type="Proteomes" id="UP000199040">
    <property type="component" value="Unassembled WGS sequence"/>
</dbReference>
<feature type="domain" description="DUF4123" evidence="2">
    <location>
        <begin position="13"/>
        <end position="128"/>
    </location>
</feature>
<dbReference type="EMBL" id="FOPY01000016">
    <property type="protein sequence ID" value="SFI06158.1"/>
    <property type="molecule type" value="Genomic_DNA"/>
</dbReference>
<protein>
    <recommendedName>
        <fullName evidence="2">DUF4123 domain-containing protein</fullName>
    </recommendedName>
</protein>
<organism evidence="3 4">
    <name type="scientific">Modicisalibacter xianhensis</name>
    <dbReference type="NCBI Taxonomy" id="442341"/>
    <lineage>
        <taxon>Bacteria</taxon>
        <taxon>Pseudomonadati</taxon>
        <taxon>Pseudomonadota</taxon>
        <taxon>Gammaproteobacteria</taxon>
        <taxon>Oceanospirillales</taxon>
        <taxon>Halomonadaceae</taxon>
        <taxon>Modicisalibacter</taxon>
    </lineage>
</organism>
<dbReference type="InterPro" id="IPR025391">
    <property type="entry name" value="DUF4123"/>
</dbReference>
<evidence type="ECO:0000256" key="1">
    <source>
        <dbReference type="SAM" id="MobiDB-lite"/>
    </source>
</evidence>
<evidence type="ECO:0000313" key="4">
    <source>
        <dbReference type="Proteomes" id="UP000199040"/>
    </source>
</evidence>
<proteinExistence type="predicted"/>